<dbReference type="AlphaFoldDB" id="A0A7I8DAP9"/>
<organism evidence="12 13">
    <name type="scientific">Effusibacillus dendaii</name>
    <dbReference type="NCBI Taxonomy" id="2743772"/>
    <lineage>
        <taxon>Bacteria</taxon>
        <taxon>Bacillati</taxon>
        <taxon>Bacillota</taxon>
        <taxon>Bacilli</taxon>
        <taxon>Bacillales</taxon>
        <taxon>Alicyclobacillaceae</taxon>
        <taxon>Effusibacillus</taxon>
    </lineage>
</organism>
<evidence type="ECO:0000256" key="7">
    <source>
        <dbReference type="ARBA" id="ARBA00022842"/>
    </source>
</evidence>
<evidence type="ECO:0000256" key="10">
    <source>
        <dbReference type="PIRNR" id="PIRNR006268"/>
    </source>
</evidence>
<evidence type="ECO:0000256" key="6">
    <source>
        <dbReference type="ARBA" id="ARBA00022827"/>
    </source>
</evidence>
<evidence type="ECO:0000256" key="11">
    <source>
        <dbReference type="PIRSR" id="PIRSR006268-2"/>
    </source>
</evidence>
<name>A0A7I8DAP9_9BACL</name>
<evidence type="ECO:0000256" key="4">
    <source>
        <dbReference type="ARBA" id="ARBA00022679"/>
    </source>
</evidence>
<dbReference type="GO" id="GO:0046872">
    <property type="term" value="F:metal ion binding"/>
    <property type="evidence" value="ECO:0007669"/>
    <property type="project" value="UniProtKB-UniRule"/>
</dbReference>
<keyword evidence="13" id="KW-1185">Reference proteome</keyword>
<dbReference type="EMBL" id="AP023366">
    <property type="protein sequence ID" value="BCJ86029.1"/>
    <property type="molecule type" value="Genomic_DNA"/>
</dbReference>
<evidence type="ECO:0000256" key="1">
    <source>
        <dbReference type="ARBA" id="ARBA00011955"/>
    </source>
</evidence>
<feature type="binding site" evidence="11">
    <location>
        <position position="276"/>
    </location>
    <ligand>
        <name>Mg(2+)</name>
        <dbReference type="ChEBI" id="CHEBI:18420"/>
    </ligand>
</feature>
<dbReference type="Proteomes" id="UP000593802">
    <property type="component" value="Chromosome"/>
</dbReference>
<dbReference type="EC" id="2.7.1.180" evidence="1 10"/>
<comment type="similarity">
    <text evidence="10">Belongs to the ApbE family.</text>
</comment>
<dbReference type="KEGG" id="eff:skT53_10140"/>
<dbReference type="InterPro" id="IPR024932">
    <property type="entry name" value="ApbE"/>
</dbReference>
<dbReference type="PANTHER" id="PTHR30040">
    <property type="entry name" value="THIAMINE BIOSYNTHESIS LIPOPROTEIN APBE"/>
    <property type="match status" value="1"/>
</dbReference>
<keyword evidence="3 10" id="KW-0285">Flavoprotein</keyword>
<evidence type="ECO:0000256" key="8">
    <source>
        <dbReference type="ARBA" id="ARBA00031306"/>
    </source>
</evidence>
<keyword evidence="7 10" id="KW-0460">Magnesium</keyword>
<gene>
    <name evidence="12" type="ORF">skT53_10140</name>
</gene>
<keyword evidence="5 10" id="KW-0479">Metal-binding</keyword>
<keyword evidence="6 10" id="KW-0274">FAD</keyword>
<evidence type="ECO:0000256" key="2">
    <source>
        <dbReference type="ARBA" id="ARBA00016337"/>
    </source>
</evidence>
<dbReference type="RefSeq" id="WP_200760075.1">
    <property type="nucleotide sequence ID" value="NZ_AP023366.1"/>
</dbReference>
<reference evidence="12 13" key="1">
    <citation type="submission" date="2020-08" db="EMBL/GenBank/DDBJ databases">
        <title>Complete Genome Sequence of Effusibacillus dendaii Strain skT53, Isolated from Farmland soil.</title>
        <authorList>
            <person name="Konishi T."/>
            <person name="Kawasaki H."/>
        </authorList>
    </citation>
    <scope>NUCLEOTIDE SEQUENCE [LARGE SCALE GENOMIC DNA]</scope>
    <source>
        <strain evidence="13">skT53</strain>
    </source>
</reference>
<feature type="binding site" evidence="11">
    <location>
        <position position="167"/>
    </location>
    <ligand>
        <name>Mg(2+)</name>
        <dbReference type="ChEBI" id="CHEBI:18420"/>
    </ligand>
</feature>
<dbReference type="PIRSF" id="PIRSF006268">
    <property type="entry name" value="ApbE"/>
    <property type="match status" value="1"/>
</dbReference>
<accession>A0A7I8DAP9</accession>
<dbReference type="Pfam" id="PF02424">
    <property type="entry name" value="ApbE"/>
    <property type="match status" value="1"/>
</dbReference>
<evidence type="ECO:0000256" key="9">
    <source>
        <dbReference type="ARBA" id="ARBA00048540"/>
    </source>
</evidence>
<sequence>MSEQRLSFQAMNTHIEVLLETENPIRSQQEIEFALRRTRMFFHQMEAICSRFRPESELSRLNRHAGQTMAVSSLLFAVLQAAANAFQETDGLYHPGLLHQLELTRYDRSFELILAQGGTDNINSANIHSETSANTTCKTAARDCPFELDANNLTVRIQKGIKIDLGGIAKGWTVDHAASFLEKWGCGFVNAGGDLRIFGKRRGPWLVGVENPFDTDSDLTVLSLYSGAVATSSRIKRSWNQGRKRMHHLIDPRTGLPMETQTAAATVTAPTACQADVWAKVMVLLDRETAFSWIEKRGQQAIVVDENGQVWGNEYGLA</sequence>
<comment type="catalytic activity">
    <reaction evidence="9 10">
        <text>L-threonyl-[protein] + FAD = FMN-L-threonyl-[protein] + AMP + H(+)</text>
        <dbReference type="Rhea" id="RHEA:36847"/>
        <dbReference type="Rhea" id="RHEA-COMP:11060"/>
        <dbReference type="Rhea" id="RHEA-COMP:11061"/>
        <dbReference type="ChEBI" id="CHEBI:15378"/>
        <dbReference type="ChEBI" id="CHEBI:30013"/>
        <dbReference type="ChEBI" id="CHEBI:57692"/>
        <dbReference type="ChEBI" id="CHEBI:74257"/>
        <dbReference type="ChEBI" id="CHEBI:456215"/>
        <dbReference type="EC" id="2.7.1.180"/>
    </reaction>
</comment>
<dbReference type="GO" id="GO:0016740">
    <property type="term" value="F:transferase activity"/>
    <property type="evidence" value="ECO:0007669"/>
    <property type="project" value="UniProtKB-UniRule"/>
</dbReference>
<evidence type="ECO:0000313" key="12">
    <source>
        <dbReference type="EMBL" id="BCJ86029.1"/>
    </source>
</evidence>
<keyword evidence="4 10" id="KW-0808">Transferase</keyword>
<proteinExistence type="inferred from homology"/>
<dbReference type="Gene3D" id="3.10.520.10">
    <property type="entry name" value="ApbE-like domains"/>
    <property type="match status" value="1"/>
</dbReference>
<evidence type="ECO:0000256" key="5">
    <source>
        <dbReference type="ARBA" id="ARBA00022723"/>
    </source>
</evidence>
<dbReference type="PANTHER" id="PTHR30040:SF2">
    <property type="entry name" value="FAD:PROTEIN FMN TRANSFERASE"/>
    <property type="match status" value="1"/>
</dbReference>
<protein>
    <recommendedName>
        <fullName evidence="2 10">FAD:protein FMN transferase</fullName>
        <ecNumber evidence="1 10">2.7.1.180</ecNumber>
    </recommendedName>
    <alternativeName>
        <fullName evidence="8 10">Flavin transferase</fullName>
    </alternativeName>
</protein>
<comment type="cofactor">
    <cofactor evidence="11">
        <name>Mg(2+)</name>
        <dbReference type="ChEBI" id="CHEBI:18420"/>
    </cofactor>
    <cofactor evidence="11">
        <name>Mn(2+)</name>
        <dbReference type="ChEBI" id="CHEBI:29035"/>
    </cofactor>
    <text evidence="11">Magnesium. Can also use manganese.</text>
</comment>
<evidence type="ECO:0000313" key="13">
    <source>
        <dbReference type="Proteomes" id="UP000593802"/>
    </source>
</evidence>
<dbReference type="InterPro" id="IPR003374">
    <property type="entry name" value="ApbE-like_sf"/>
</dbReference>
<evidence type="ECO:0000256" key="3">
    <source>
        <dbReference type="ARBA" id="ARBA00022630"/>
    </source>
</evidence>
<dbReference type="SUPFAM" id="SSF143631">
    <property type="entry name" value="ApbE-like"/>
    <property type="match status" value="1"/>
</dbReference>